<dbReference type="InterPro" id="IPR045386">
    <property type="entry name" value="DUF6525"/>
</dbReference>
<name>A0A2T5HTP4_9RHOB</name>
<feature type="region of interest" description="Disordered" evidence="1">
    <location>
        <begin position="1"/>
        <end position="21"/>
    </location>
</feature>
<dbReference type="Proteomes" id="UP000244077">
    <property type="component" value="Unassembled WGS sequence"/>
</dbReference>
<evidence type="ECO:0000256" key="1">
    <source>
        <dbReference type="SAM" id="MobiDB-lite"/>
    </source>
</evidence>
<feature type="compositionally biased region" description="Polar residues" evidence="1">
    <location>
        <begin position="1"/>
        <end position="13"/>
    </location>
</feature>
<gene>
    <name evidence="2" type="ORF">C8N42_103251</name>
</gene>
<dbReference type="AlphaFoldDB" id="A0A2T5HTP4"/>
<sequence>MGSRGGMSNLNTSLRKRRRSCDPMREFDHLPKALRLWLSQAALPWSPRSVRRLWSKALHLHGGCEDRALAHLSEIESRRLAKDSPQVWGAVFQ</sequence>
<reference evidence="2 3" key="1">
    <citation type="submission" date="2018-04" db="EMBL/GenBank/DDBJ databases">
        <title>Genomic Encyclopedia of Archaeal and Bacterial Type Strains, Phase II (KMG-II): from individual species to whole genera.</title>
        <authorList>
            <person name="Goeker M."/>
        </authorList>
    </citation>
    <scope>NUCLEOTIDE SEQUENCE [LARGE SCALE GENOMIC DNA]</scope>
    <source>
        <strain evidence="2 3">DSM 100434</strain>
    </source>
</reference>
<evidence type="ECO:0000313" key="2">
    <source>
        <dbReference type="EMBL" id="PTQ74959.1"/>
    </source>
</evidence>
<accession>A0A2T5HTP4</accession>
<evidence type="ECO:0000313" key="3">
    <source>
        <dbReference type="Proteomes" id="UP000244077"/>
    </source>
</evidence>
<dbReference type="EMBL" id="QAOH01000003">
    <property type="protein sequence ID" value="PTQ74959.1"/>
    <property type="molecule type" value="Genomic_DNA"/>
</dbReference>
<keyword evidence="3" id="KW-1185">Reference proteome</keyword>
<proteinExistence type="predicted"/>
<comment type="caution">
    <text evidence="2">The sequence shown here is derived from an EMBL/GenBank/DDBJ whole genome shotgun (WGS) entry which is preliminary data.</text>
</comment>
<organism evidence="2 3">
    <name type="scientific">Celeribacter persicus</name>
    <dbReference type="NCBI Taxonomy" id="1651082"/>
    <lineage>
        <taxon>Bacteria</taxon>
        <taxon>Pseudomonadati</taxon>
        <taxon>Pseudomonadota</taxon>
        <taxon>Alphaproteobacteria</taxon>
        <taxon>Rhodobacterales</taxon>
        <taxon>Roseobacteraceae</taxon>
        <taxon>Celeribacter</taxon>
    </lineage>
</organism>
<dbReference type="Pfam" id="PF20135">
    <property type="entry name" value="DUF6525"/>
    <property type="match status" value="1"/>
</dbReference>
<protein>
    <submittedName>
        <fullName evidence="2">Uncharacterized protein</fullName>
    </submittedName>
</protein>